<evidence type="ECO:0000256" key="3">
    <source>
        <dbReference type="ARBA" id="ARBA00022603"/>
    </source>
</evidence>
<dbReference type="Proteomes" id="UP001165962">
    <property type="component" value="Unassembled WGS sequence"/>
</dbReference>
<keyword evidence="3 8" id="KW-0489">Methyltransferase</keyword>
<dbReference type="EC" id="1.5.1.20" evidence="10"/>
<protein>
    <submittedName>
        <fullName evidence="10">Bifunctional homocysteine S-methyltransferase/methylenetetrahydrofolate reductase</fullName>
        <ecNumber evidence="10">1.5.1.20</ecNumber>
        <ecNumber evidence="10">2.1.1.10</ecNumber>
    </submittedName>
</protein>
<organism evidence="10 11">
    <name type="scientific">Paenibacillus agricola</name>
    <dbReference type="NCBI Taxonomy" id="2716264"/>
    <lineage>
        <taxon>Bacteria</taxon>
        <taxon>Bacillati</taxon>
        <taxon>Bacillota</taxon>
        <taxon>Bacilli</taxon>
        <taxon>Bacillales</taxon>
        <taxon>Paenibacillaceae</taxon>
        <taxon>Paenibacillus</taxon>
    </lineage>
</organism>
<feature type="domain" description="Hcy-binding" evidence="9">
    <location>
        <begin position="2"/>
        <end position="286"/>
    </location>
</feature>
<dbReference type="Pfam" id="PF02219">
    <property type="entry name" value="MTHFR"/>
    <property type="match status" value="1"/>
</dbReference>
<dbReference type="GO" id="GO:0008168">
    <property type="term" value="F:methyltransferase activity"/>
    <property type="evidence" value="ECO:0007669"/>
    <property type="project" value="UniProtKB-KW"/>
</dbReference>
<dbReference type="NCBIfam" id="NF006396">
    <property type="entry name" value="PRK08645.1"/>
    <property type="match status" value="1"/>
</dbReference>
<evidence type="ECO:0000256" key="6">
    <source>
        <dbReference type="ARBA" id="ARBA00022827"/>
    </source>
</evidence>
<feature type="binding site" evidence="8">
    <location>
        <position position="205"/>
    </location>
    <ligand>
        <name>Zn(2+)</name>
        <dbReference type="ChEBI" id="CHEBI:29105"/>
    </ligand>
</feature>
<keyword evidence="5 8" id="KW-0808">Transferase</keyword>
<dbReference type="PANTHER" id="PTHR11103:SF18">
    <property type="entry name" value="SLR1189 PROTEIN"/>
    <property type="match status" value="1"/>
</dbReference>
<feature type="binding site" evidence="8">
    <location>
        <position position="271"/>
    </location>
    <ligand>
        <name>Zn(2+)</name>
        <dbReference type="ChEBI" id="CHEBI:29105"/>
    </ligand>
</feature>
<comment type="cofactor">
    <cofactor evidence="1">
        <name>FAD</name>
        <dbReference type="ChEBI" id="CHEBI:57692"/>
    </cofactor>
</comment>
<dbReference type="InterPro" id="IPR003726">
    <property type="entry name" value="HCY_dom"/>
</dbReference>
<dbReference type="GO" id="GO:0004489">
    <property type="term" value="F:methylenetetrahydrofolate reductase [NAD(P)H] activity"/>
    <property type="evidence" value="ECO:0007669"/>
    <property type="project" value="UniProtKB-EC"/>
</dbReference>
<dbReference type="Gene3D" id="3.20.20.330">
    <property type="entry name" value="Homocysteine-binding-like domain"/>
    <property type="match status" value="1"/>
</dbReference>
<accession>A0ABX0IX28</accession>
<dbReference type="PROSITE" id="PS50970">
    <property type="entry name" value="HCY"/>
    <property type="match status" value="1"/>
</dbReference>
<evidence type="ECO:0000256" key="7">
    <source>
        <dbReference type="ARBA" id="ARBA00023002"/>
    </source>
</evidence>
<keyword evidence="6" id="KW-0274">FAD</keyword>
<evidence type="ECO:0000256" key="5">
    <source>
        <dbReference type="ARBA" id="ARBA00022679"/>
    </source>
</evidence>
<keyword evidence="4" id="KW-0285">Flavoprotein</keyword>
<keyword evidence="11" id="KW-1185">Reference proteome</keyword>
<gene>
    <name evidence="10" type="ORF">G9U52_01285</name>
</gene>
<evidence type="ECO:0000256" key="1">
    <source>
        <dbReference type="ARBA" id="ARBA00001974"/>
    </source>
</evidence>
<proteinExistence type="predicted"/>
<keyword evidence="8" id="KW-0479">Metal-binding</keyword>
<evidence type="ECO:0000256" key="4">
    <source>
        <dbReference type="ARBA" id="ARBA00022630"/>
    </source>
</evidence>
<dbReference type="Pfam" id="PF02574">
    <property type="entry name" value="S-methyl_trans"/>
    <property type="match status" value="1"/>
</dbReference>
<dbReference type="RefSeq" id="WP_166144999.1">
    <property type="nucleotide sequence ID" value="NZ_JAAOIW010000001.1"/>
</dbReference>
<sequence length="652" mass="71387">MKLDLREALQQQILVGDGAMGTFLYQMGFPVGISYEELNLLKPDVIADVHRRYYEAGARLIETNTFSANREKLSKYGLEHEVEAINRAGVALARKAVGNNAYVVGAIGSIRAGKRKNVRTAKVKEDLRQQIEILLDTDVDGLLLESFSELDEMLLALKIIRKLSPIPVICQFATEGTGTTQDGIPMNEAFAKLKQSGADVVGFNCRSGPNGLLRSMEKAAMIGQPLPFSVFPNAGIADYVDGRFTYAATPEYFAETALKFADLGARIIGGCCGTTPEHIAHMAKALDGYKPDSTLIARMQQEAETTVRQAGIQAVTEQKLGHSLLSVVPDLNPISASNAVAELLPLVVEPSLVDIVKQRHTVIVELDPPRDLDIEKFMKGAHALKEAGIDALTMADNSLAVTRMSNMALGYLVKEQTGLRPLIHIACRDRNMIGTQSHMMGLHALDIDHVLAVTGDPAKFGDLPGSSSVYDLTSFEIIRMIKQLNEGIAFSGKPLKKKAKFIVGAAFNPNVKYLEKAVQRLERKIEAGADYIMTQPVYDAELIKRIYETTKHLSVPIFLGIAPLASGGNAEYLHNEVPGIQLSDEVRQRMSDLKGEAGRAMGVQIAKELLDAAMPYFNGIYLMTPFLSYEMTVELTQYVWEKSESVISTCTH</sequence>
<dbReference type="Gene3D" id="3.20.20.220">
    <property type="match status" value="1"/>
</dbReference>
<dbReference type="InterPro" id="IPR036589">
    <property type="entry name" value="HCY_dom_sf"/>
</dbReference>
<name>A0ABX0IX28_9BACL</name>
<comment type="pathway">
    <text evidence="2">One-carbon metabolism; tetrahydrofolate interconversion.</text>
</comment>
<evidence type="ECO:0000259" key="9">
    <source>
        <dbReference type="PROSITE" id="PS50970"/>
    </source>
</evidence>
<evidence type="ECO:0000256" key="8">
    <source>
        <dbReference type="PROSITE-ProRule" id="PRU00333"/>
    </source>
</evidence>
<comment type="caution">
    <text evidence="10">The sequence shown here is derived from an EMBL/GenBank/DDBJ whole genome shotgun (WGS) entry which is preliminary data.</text>
</comment>
<dbReference type="SUPFAM" id="SSF51730">
    <property type="entry name" value="FAD-linked oxidoreductase"/>
    <property type="match status" value="1"/>
</dbReference>
<dbReference type="InterPro" id="IPR003171">
    <property type="entry name" value="Mehydrof_redctse-like"/>
</dbReference>
<evidence type="ECO:0000313" key="10">
    <source>
        <dbReference type="EMBL" id="NHN28460.1"/>
    </source>
</evidence>
<dbReference type="GO" id="GO:0032259">
    <property type="term" value="P:methylation"/>
    <property type="evidence" value="ECO:0007669"/>
    <property type="project" value="UniProtKB-KW"/>
</dbReference>
<evidence type="ECO:0000256" key="2">
    <source>
        <dbReference type="ARBA" id="ARBA00004777"/>
    </source>
</evidence>
<evidence type="ECO:0000313" key="11">
    <source>
        <dbReference type="Proteomes" id="UP001165962"/>
    </source>
</evidence>
<dbReference type="SUPFAM" id="SSF82282">
    <property type="entry name" value="Homocysteine S-methyltransferase"/>
    <property type="match status" value="1"/>
</dbReference>
<dbReference type="InterPro" id="IPR029041">
    <property type="entry name" value="FAD-linked_oxidoreductase-like"/>
</dbReference>
<keyword evidence="7 10" id="KW-0560">Oxidoreductase</keyword>
<feature type="binding site" evidence="8">
    <location>
        <position position="272"/>
    </location>
    <ligand>
        <name>Zn(2+)</name>
        <dbReference type="ChEBI" id="CHEBI:29105"/>
    </ligand>
</feature>
<reference evidence="10" key="1">
    <citation type="submission" date="2020-03" db="EMBL/GenBank/DDBJ databases">
        <title>Draft sequencing of Paenibacilllus sp. S3N08.</title>
        <authorList>
            <person name="Kim D.-U."/>
        </authorList>
    </citation>
    <scope>NUCLEOTIDE SEQUENCE</scope>
    <source>
        <strain evidence="10">S3N08</strain>
    </source>
</reference>
<dbReference type="EMBL" id="JAAOIW010000001">
    <property type="protein sequence ID" value="NHN28460.1"/>
    <property type="molecule type" value="Genomic_DNA"/>
</dbReference>
<dbReference type="PANTHER" id="PTHR11103">
    <property type="entry name" value="SLR1189 PROTEIN"/>
    <property type="match status" value="1"/>
</dbReference>
<dbReference type="EC" id="2.1.1.10" evidence="10"/>
<keyword evidence="8" id="KW-0862">Zinc</keyword>
<dbReference type="CDD" id="cd00537">
    <property type="entry name" value="MTHFR"/>
    <property type="match status" value="1"/>
</dbReference>
<comment type="cofactor">
    <cofactor evidence="8">
        <name>Zn(2+)</name>
        <dbReference type="ChEBI" id="CHEBI:29105"/>
    </cofactor>
</comment>